<evidence type="ECO:0000313" key="2">
    <source>
        <dbReference type="EMBL" id="KAG0258613.1"/>
    </source>
</evidence>
<protein>
    <recommendedName>
        <fullName evidence="1">DH domain-containing protein</fullName>
    </recommendedName>
</protein>
<evidence type="ECO:0000259" key="1">
    <source>
        <dbReference type="PROSITE" id="PS50010"/>
    </source>
</evidence>
<reference evidence="2" key="1">
    <citation type="journal article" date="2020" name="Fungal Divers.">
        <title>Resolving the Mortierellaceae phylogeny through synthesis of multi-gene phylogenetics and phylogenomics.</title>
        <authorList>
            <person name="Vandepol N."/>
            <person name="Liber J."/>
            <person name="Desiro A."/>
            <person name="Na H."/>
            <person name="Kennedy M."/>
            <person name="Barry K."/>
            <person name="Grigoriev I.V."/>
            <person name="Miller A.N."/>
            <person name="O'Donnell K."/>
            <person name="Stajich J.E."/>
            <person name="Bonito G."/>
        </authorList>
    </citation>
    <scope>NUCLEOTIDE SEQUENCE</scope>
    <source>
        <strain evidence="2">NRRL 28262</strain>
    </source>
</reference>
<dbReference type="PANTHER" id="PTHR46572:SF1">
    <property type="entry name" value="RHO1 GUANINE NUCLEOTIDE EXCHANGE FACTOR TUS1"/>
    <property type="match status" value="1"/>
</dbReference>
<accession>A0AAD4H1J4</accession>
<dbReference type="PROSITE" id="PS50010">
    <property type="entry name" value="DH_2"/>
    <property type="match status" value="1"/>
</dbReference>
<dbReference type="GO" id="GO:0005085">
    <property type="term" value="F:guanyl-nucleotide exchange factor activity"/>
    <property type="evidence" value="ECO:0007669"/>
    <property type="project" value="InterPro"/>
</dbReference>
<proteinExistence type="predicted"/>
<dbReference type="Pfam" id="PF00621">
    <property type="entry name" value="RhoGEF"/>
    <property type="match status" value="1"/>
</dbReference>
<comment type="caution">
    <text evidence="2">The sequence shown here is derived from an EMBL/GenBank/DDBJ whole genome shotgun (WGS) entry which is preliminary data.</text>
</comment>
<organism evidence="2 3">
    <name type="scientific">Linnemannia exigua</name>
    <dbReference type="NCBI Taxonomy" id="604196"/>
    <lineage>
        <taxon>Eukaryota</taxon>
        <taxon>Fungi</taxon>
        <taxon>Fungi incertae sedis</taxon>
        <taxon>Mucoromycota</taxon>
        <taxon>Mortierellomycotina</taxon>
        <taxon>Mortierellomycetes</taxon>
        <taxon>Mortierellales</taxon>
        <taxon>Mortierellaceae</taxon>
        <taxon>Linnemannia</taxon>
    </lineage>
</organism>
<dbReference type="InterPro" id="IPR052233">
    <property type="entry name" value="Rho-type_GEFs"/>
</dbReference>
<feature type="domain" description="DH" evidence="1">
    <location>
        <begin position="86"/>
        <end position="205"/>
    </location>
</feature>
<keyword evidence="3" id="KW-1185">Reference proteome</keyword>
<dbReference type="AlphaFoldDB" id="A0AAD4H1J4"/>
<feature type="non-terminal residue" evidence="2">
    <location>
        <position position="205"/>
    </location>
</feature>
<dbReference type="EMBL" id="JAAAIL010002282">
    <property type="protein sequence ID" value="KAG0258613.1"/>
    <property type="molecule type" value="Genomic_DNA"/>
</dbReference>
<dbReference type="InterPro" id="IPR035899">
    <property type="entry name" value="DBL_dom_sf"/>
</dbReference>
<evidence type="ECO:0000313" key="3">
    <source>
        <dbReference type="Proteomes" id="UP001194580"/>
    </source>
</evidence>
<dbReference type="Gene3D" id="1.20.900.10">
    <property type="entry name" value="Dbl homology (DH) domain"/>
    <property type="match status" value="1"/>
</dbReference>
<dbReference type="SUPFAM" id="SSF48065">
    <property type="entry name" value="DBL homology domain (DH-domain)"/>
    <property type="match status" value="1"/>
</dbReference>
<gene>
    <name evidence="2" type="ORF">BGZ95_004920</name>
</gene>
<dbReference type="PANTHER" id="PTHR46572">
    <property type="entry name" value="RHO1 GDP-GTP EXCHANGE PROTEIN 1-RELATED"/>
    <property type="match status" value="1"/>
</dbReference>
<name>A0AAD4H1J4_9FUNG</name>
<dbReference type="InterPro" id="IPR000219">
    <property type="entry name" value="DH_dom"/>
</dbReference>
<sequence length="205" mass="23629">MASEAGCHWYYHREEFYDTPGQISGLSFAIEKETRRKGFALIMIVGMHLEEELPQKFKDIVIVRATREAKKDTKTIDDQSKASDVEPCFVHPLHIDVYLAADEIVDSYLTPTETVDLRTRMCVFLNFKEIQELNKLLLVDLNKLLLVDLRARQEQQPVVESIGDVFLPHIAGFEQAYSRYIPRIALSEFAYKKEAAQNPTFKAFL</sequence>
<dbReference type="Proteomes" id="UP001194580">
    <property type="component" value="Unassembled WGS sequence"/>
</dbReference>